<evidence type="ECO:0000256" key="2">
    <source>
        <dbReference type="ARBA" id="ARBA00022490"/>
    </source>
</evidence>
<evidence type="ECO:0000313" key="8">
    <source>
        <dbReference type="Proteomes" id="UP000645257"/>
    </source>
</evidence>
<feature type="binding site" evidence="6">
    <location>
        <position position="142"/>
    </location>
    <ligand>
        <name>substrate</name>
    </ligand>
</feature>
<comment type="cofactor">
    <cofactor evidence="1 6">
        <name>Mg(2+)</name>
        <dbReference type="ChEBI" id="CHEBI:18420"/>
    </cofactor>
</comment>
<dbReference type="GO" id="GO:0000287">
    <property type="term" value="F:magnesium ion binding"/>
    <property type="evidence" value="ECO:0007669"/>
    <property type="project" value="UniProtKB-UniRule"/>
</dbReference>
<comment type="function">
    <text evidence="6">Catalyzes the hydrolysis of inorganic pyrophosphate (PPi) forming two phosphate ions.</text>
</comment>
<sequence length="177" mass="19760">MNLDRIAPGKDMPNDFNVVIEISANSAPIKYEFDKDSGAIFVDRFMGTSMFYPANYGFVPQTLAGDGDPVDVLVVTPFPLPPGVVVRCRALGMIKMEDESGIDAKLVAVPVEKLCPMYKAIQKLEDLPELLRAQMVHFFEHYKDLEKGKWVKVQGWGTLEDATRELVEGIESHKKQG</sequence>
<dbReference type="HAMAP" id="MF_00209">
    <property type="entry name" value="Inorganic_PPase"/>
    <property type="match status" value="1"/>
</dbReference>
<dbReference type="PANTHER" id="PTHR10286">
    <property type="entry name" value="INORGANIC PYROPHOSPHATASE"/>
    <property type="match status" value="1"/>
</dbReference>
<comment type="similarity">
    <text evidence="6">Belongs to the PPase family.</text>
</comment>
<dbReference type="NCBIfam" id="NF002317">
    <property type="entry name" value="PRK01250.1"/>
    <property type="match status" value="1"/>
</dbReference>
<evidence type="ECO:0000256" key="1">
    <source>
        <dbReference type="ARBA" id="ARBA00001946"/>
    </source>
</evidence>
<comment type="catalytic activity">
    <reaction evidence="6">
        <text>diphosphate + H2O = 2 phosphate + H(+)</text>
        <dbReference type="Rhea" id="RHEA:24576"/>
        <dbReference type="ChEBI" id="CHEBI:15377"/>
        <dbReference type="ChEBI" id="CHEBI:15378"/>
        <dbReference type="ChEBI" id="CHEBI:33019"/>
        <dbReference type="ChEBI" id="CHEBI:43474"/>
        <dbReference type="EC" id="3.6.1.1"/>
    </reaction>
</comment>
<name>A0A918NX38_9NEIS</name>
<feature type="binding site" evidence="6">
    <location>
        <position position="30"/>
    </location>
    <ligand>
        <name>substrate</name>
    </ligand>
</feature>
<dbReference type="SUPFAM" id="SSF50324">
    <property type="entry name" value="Inorganic pyrophosphatase"/>
    <property type="match status" value="1"/>
</dbReference>
<keyword evidence="8" id="KW-1185">Reference proteome</keyword>
<protein>
    <recommendedName>
        <fullName evidence="6">Inorganic pyrophosphatase</fullName>
        <ecNumber evidence="6">3.6.1.1</ecNumber>
    </recommendedName>
    <alternativeName>
        <fullName evidence="6">Pyrophosphate phospho-hydrolase</fullName>
        <shortName evidence="6">PPase</shortName>
    </alternativeName>
</protein>
<feature type="binding site" evidence="6">
    <location>
        <position position="71"/>
    </location>
    <ligand>
        <name>Mg(2+)</name>
        <dbReference type="ChEBI" id="CHEBI:18420"/>
        <label>2</label>
    </ligand>
</feature>
<dbReference type="PROSITE" id="PS00387">
    <property type="entry name" value="PPASE"/>
    <property type="match status" value="1"/>
</dbReference>
<dbReference type="InterPro" id="IPR036649">
    <property type="entry name" value="Pyrophosphatase_sf"/>
</dbReference>
<evidence type="ECO:0000256" key="5">
    <source>
        <dbReference type="ARBA" id="ARBA00022842"/>
    </source>
</evidence>
<dbReference type="GO" id="GO:0005737">
    <property type="term" value="C:cytoplasm"/>
    <property type="evidence" value="ECO:0007669"/>
    <property type="project" value="UniProtKB-SubCell"/>
</dbReference>
<dbReference type="GO" id="GO:0006796">
    <property type="term" value="P:phosphate-containing compound metabolic process"/>
    <property type="evidence" value="ECO:0007669"/>
    <property type="project" value="InterPro"/>
</dbReference>
<dbReference type="GO" id="GO:0004427">
    <property type="term" value="F:inorganic diphosphate phosphatase activity"/>
    <property type="evidence" value="ECO:0007669"/>
    <property type="project" value="UniProtKB-UniRule"/>
</dbReference>
<feature type="binding site" evidence="6">
    <location>
        <position position="56"/>
    </location>
    <ligand>
        <name>substrate</name>
    </ligand>
</feature>
<comment type="subunit">
    <text evidence="6">Homohexamer.</text>
</comment>
<feature type="binding site" evidence="6">
    <location>
        <position position="44"/>
    </location>
    <ligand>
        <name>substrate</name>
    </ligand>
</feature>
<keyword evidence="3 6" id="KW-0479">Metal-binding</keyword>
<dbReference type="CDD" id="cd00412">
    <property type="entry name" value="pyrophosphatase"/>
    <property type="match status" value="1"/>
</dbReference>
<dbReference type="Gene3D" id="3.90.80.10">
    <property type="entry name" value="Inorganic pyrophosphatase"/>
    <property type="match status" value="1"/>
</dbReference>
<keyword evidence="4 6" id="KW-0378">Hydrolase</keyword>
<dbReference type="EC" id="3.6.1.1" evidence="6"/>
<dbReference type="Pfam" id="PF00719">
    <property type="entry name" value="Pyrophosphatase"/>
    <property type="match status" value="1"/>
</dbReference>
<reference evidence="7" key="1">
    <citation type="journal article" date="2014" name="Int. J. Syst. Evol. Microbiol.">
        <title>Complete genome sequence of Corynebacterium casei LMG S-19264T (=DSM 44701T), isolated from a smear-ripened cheese.</title>
        <authorList>
            <consortium name="US DOE Joint Genome Institute (JGI-PGF)"/>
            <person name="Walter F."/>
            <person name="Albersmeier A."/>
            <person name="Kalinowski J."/>
            <person name="Ruckert C."/>
        </authorList>
    </citation>
    <scope>NUCLEOTIDE SEQUENCE</scope>
    <source>
        <strain evidence="7">KCTC 32182</strain>
    </source>
</reference>
<evidence type="ECO:0000256" key="3">
    <source>
        <dbReference type="ARBA" id="ARBA00022723"/>
    </source>
</evidence>
<dbReference type="EMBL" id="BMYX01000001">
    <property type="protein sequence ID" value="GGY02905.1"/>
    <property type="molecule type" value="Genomic_DNA"/>
</dbReference>
<feature type="binding site" evidence="6">
    <location>
        <position position="71"/>
    </location>
    <ligand>
        <name>Mg(2+)</name>
        <dbReference type="ChEBI" id="CHEBI:18420"/>
        <label>1</label>
    </ligand>
</feature>
<feature type="binding site" evidence="6">
    <location>
        <position position="66"/>
    </location>
    <ligand>
        <name>Mg(2+)</name>
        <dbReference type="ChEBI" id="CHEBI:18420"/>
        <label>1</label>
    </ligand>
</feature>
<dbReference type="Proteomes" id="UP000645257">
    <property type="component" value="Unassembled WGS sequence"/>
</dbReference>
<dbReference type="InterPro" id="IPR008162">
    <property type="entry name" value="Pyrophosphatase"/>
</dbReference>
<gene>
    <name evidence="6 7" type="primary">ppa</name>
    <name evidence="7" type="ORF">GCM10011289_01330</name>
</gene>
<keyword evidence="5 6" id="KW-0460">Magnesium</keyword>
<comment type="subcellular location">
    <subcellularLocation>
        <location evidence="6">Cytoplasm</location>
    </subcellularLocation>
</comment>
<dbReference type="FunFam" id="3.90.80.10:FF:000001">
    <property type="entry name" value="Inorganic pyrophosphatase"/>
    <property type="match status" value="1"/>
</dbReference>
<reference evidence="7" key="2">
    <citation type="submission" date="2020-09" db="EMBL/GenBank/DDBJ databases">
        <authorList>
            <person name="Sun Q."/>
            <person name="Kim S."/>
        </authorList>
    </citation>
    <scope>NUCLEOTIDE SEQUENCE</scope>
    <source>
        <strain evidence="7">KCTC 32182</strain>
    </source>
</reference>
<dbReference type="AlphaFoldDB" id="A0A918NX38"/>
<organism evidence="7 8">
    <name type="scientific">Paludibacterium paludis</name>
    <dbReference type="NCBI Taxonomy" id="1225769"/>
    <lineage>
        <taxon>Bacteria</taxon>
        <taxon>Pseudomonadati</taxon>
        <taxon>Pseudomonadota</taxon>
        <taxon>Betaproteobacteria</taxon>
        <taxon>Neisseriales</taxon>
        <taxon>Chromobacteriaceae</taxon>
        <taxon>Paludibacterium</taxon>
    </lineage>
</organism>
<accession>A0A918NX38</accession>
<evidence type="ECO:0000256" key="4">
    <source>
        <dbReference type="ARBA" id="ARBA00022801"/>
    </source>
</evidence>
<evidence type="ECO:0000256" key="6">
    <source>
        <dbReference type="HAMAP-Rule" id="MF_00209"/>
    </source>
</evidence>
<comment type="caution">
    <text evidence="7">The sequence shown here is derived from an EMBL/GenBank/DDBJ whole genome shotgun (WGS) entry which is preliminary data.</text>
</comment>
<proteinExistence type="inferred from homology"/>
<feature type="binding site" evidence="6">
    <location>
        <position position="103"/>
    </location>
    <ligand>
        <name>Mg(2+)</name>
        <dbReference type="ChEBI" id="CHEBI:18420"/>
        <label>1</label>
    </ligand>
</feature>
<dbReference type="RefSeq" id="WP_189530085.1">
    <property type="nucleotide sequence ID" value="NZ_BMYX01000001.1"/>
</dbReference>
<evidence type="ECO:0000313" key="7">
    <source>
        <dbReference type="EMBL" id="GGY02905.1"/>
    </source>
</evidence>
<keyword evidence="2 6" id="KW-0963">Cytoplasm</keyword>